<accession>A0A6B3NBQ4</accession>
<comment type="caution">
    <text evidence="1">The sequence shown here is derived from an EMBL/GenBank/DDBJ whole genome shotgun (WGS) entry which is preliminary data.</text>
</comment>
<protein>
    <submittedName>
        <fullName evidence="1">Uncharacterized protein</fullName>
    </submittedName>
</protein>
<gene>
    <name evidence="1" type="ORF">F6J89_03000</name>
</gene>
<sequence length="110" mass="12896">MVKTRLAIAKTPPSQAEYLKLTLIDLEAKLSSFRAQQEFIYQINMEAHLQKIDNLVDKNLREIVGFFEEINDDIGAMKTKLSSFRVQQEFIYKKIWKPVYRKSTILLAMI</sequence>
<dbReference type="EMBL" id="JAAHFQ010000038">
    <property type="protein sequence ID" value="NER26608.1"/>
    <property type="molecule type" value="Genomic_DNA"/>
</dbReference>
<proteinExistence type="predicted"/>
<organism evidence="1">
    <name type="scientific">Symploca sp. SIO1C4</name>
    <dbReference type="NCBI Taxonomy" id="2607765"/>
    <lineage>
        <taxon>Bacteria</taxon>
        <taxon>Bacillati</taxon>
        <taxon>Cyanobacteriota</taxon>
        <taxon>Cyanophyceae</taxon>
        <taxon>Coleofasciculales</taxon>
        <taxon>Coleofasciculaceae</taxon>
        <taxon>Symploca</taxon>
    </lineage>
</organism>
<evidence type="ECO:0000313" key="1">
    <source>
        <dbReference type="EMBL" id="NER26608.1"/>
    </source>
</evidence>
<dbReference type="AlphaFoldDB" id="A0A6B3NBQ4"/>
<name>A0A6B3NBQ4_9CYAN</name>
<reference evidence="1" key="1">
    <citation type="submission" date="2019-11" db="EMBL/GenBank/DDBJ databases">
        <title>Genomic insights into an expanded diversity of filamentous marine cyanobacteria reveals the extraordinary biosynthetic potential of Moorea and Okeania.</title>
        <authorList>
            <person name="Ferreira Leao T."/>
            <person name="Wang M."/>
            <person name="Moss N."/>
            <person name="Da Silva R."/>
            <person name="Sanders J."/>
            <person name="Nurk S."/>
            <person name="Gurevich A."/>
            <person name="Humphrey G."/>
            <person name="Reher R."/>
            <person name="Zhu Q."/>
            <person name="Belda-Ferre P."/>
            <person name="Glukhov E."/>
            <person name="Rex R."/>
            <person name="Dorrestein P.C."/>
            <person name="Knight R."/>
            <person name="Pevzner P."/>
            <person name="Gerwick W.H."/>
            <person name="Gerwick L."/>
        </authorList>
    </citation>
    <scope>NUCLEOTIDE SEQUENCE</scope>
    <source>
        <strain evidence="1">SIO1C4</strain>
    </source>
</reference>